<evidence type="ECO:0000259" key="1">
    <source>
        <dbReference type="PROSITE" id="PS50022"/>
    </source>
</evidence>
<dbReference type="Gene3D" id="2.60.120.260">
    <property type="entry name" value="Galactose-binding domain-like"/>
    <property type="match status" value="1"/>
</dbReference>
<evidence type="ECO:0000313" key="2">
    <source>
        <dbReference type="EMBL" id="KAK8878665.1"/>
    </source>
</evidence>
<organism evidence="2 3">
    <name type="scientific">Tritrichomonas musculus</name>
    <dbReference type="NCBI Taxonomy" id="1915356"/>
    <lineage>
        <taxon>Eukaryota</taxon>
        <taxon>Metamonada</taxon>
        <taxon>Parabasalia</taxon>
        <taxon>Tritrichomonadida</taxon>
        <taxon>Tritrichomonadidae</taxon>
        <taxon>Tritrichomonas</taxon>
    </lineage>
</organism>
<feature type="domain" description="F5/8 type C" evidence="1">
    <location>
        <begin position="300"/>
        <end position="458"/>
    </location>
</feature>
<reference evidence="2 3" key="1">
    <citation type="submission" date="2024-04" db="EMBL/GenBank/DDBJ databases">
        <title>Tritrichomonas musculus Genome.</title>
        <authorList>
            <person name="Alves-Ferreira E."/>
            <person name="Grigg M."/>
            <person name="Lorenzi H."/>
            <person name="Galac M."/>
        </authorList>
    </citation>
    <scope>NUCLEOTIDE SEQUENCE [LARGE SCALE GENOMIC DNA]</scope>
    <source>
        <strain evidence="2 3">EAF2021</strain>
    </source>
</reference>
<evidence type="ECO:0000313" key="3">
    <source>
        <dbReference type="Proteomes" id="UP001470230"/>
    </source>
</evidence>
<name>A0ABR2JN86_9EUKA</name>
<dbReference type="Proteomes" id="UP001470230">
    <property type="component" value="Unassembled WGS sequence"/>
</dbReference>
<keyword evidence="3" id="KW-1185">Reference proteome</keyword>
<dbReference type="InterPro" id="IPR000421">
    <property type="entry name" value="FA58C"/>
</dbReference>
<comment type="caution">
    <text evidence="2">The sequence shown here is derived from an EMBL/GenBank/DDBJ whole genome shotgun (WGS) entry which is preliminary data.</text>
</comment>
<dbReference type="SUPFAM" id="SSF49785">
    <property type="entry name" value="Galactose-binding domain-like"/>
    <property type="match status" value="1"/>
</dbReference>
<proteinExistence type="predicted"/>
<protein>
    <recommendedName>
        <fullName evidence="1">F5/8 type C domain-containing protein</fullName>
    </recommendedName>
</protein>
<gene>
    <name evidence="2" type="ORF">M9Y10_005445</name>
</gene>
<accession>A0ABR2JN86</accession>
<dbReference type="InterPro" id="IPR008979">
    <property type="entry name" value="Galactose-bd-like_sf"/>
</dbReference>
<dbReference type="PROSITE" id="PS50022">
    <property type="entry name" value="FA58C_3"/>
    <property type="match status" value="1"/>
</dbReference>
<dbReference type="Pfam" id="PF00754">
    <property type="entry name" value="F5_F8_type_C"/>
    <property type="match status" value="1"/>
</dbReference>
<sequence>MNENEEIEFSQDIRKIRDVPFEKYEKDFTFIVDGKKYHTSRIVADLLSPIIQRYHFADETINSFYINTQEKDPDFDFSQILSFAQFQPIKIKLKKIQTFIEIFTKLNNQKELIKFLLYDDSKINDSNVFERIIKKQCLIANLDHNITNIQNSYQDMIDFKLFQNEIDYISTNFCDIDKSKILKLDKNLIELIIHNEKLQLKDEDSLLQFLIDIYAKDHQQSYLFEYVEFLNVSQEGLLAFFNIFDVCDINLKIWNSLFERIFQSKNQDDDHYCKLRSKRYKKNLIIHSFPYFEGNEFNGIIKYLTNKTGGNIHDNGTINVSSNSIYGSKSHPKNLLNFNDSTSYHSNDQSNVWICFDFKNMEVEIDHYTIESYYCPANYGGHIKNWVIEISNDGESWTQIDNRSNCLDLNGNRKIATFDVIPNGYSRYVRFYHSGTCWDDYKTNNCTIFFLSIEFYGNLKFI</sequence>
<dbReference type="EMBL" id="JAPFFF010000011">
    <property type="protein sequence ID" value="KAK8878665.1"/>
    <property type="molecule type" value="Genomic_DNA"/>
</dbReference>